<dbReference type="EMBL" id="CABVHF010000001">
    <property type="protein sequence ID" value="VVM43703.1"/>
    <property type="molecule type" value="Genomic_DNA"/>
</dbReference>
<sequence length="57" mass="6060">MQNKLLLAAAQSSTNTPSYQKYADGVTHEFFGTAAVVKKAAEAQAYAGQRLKADLGK</sequence>
<dbReference type="AlphaFoldDB" id="A0A5E6SJM0"/>
<organism evidence="1 2">
    <name type="scientific">Pseudomonas fluorescens</name>
    <dbReference type="NCBI Taxonomy" id="294"/>
    <lineage>
        <taxon>Bacteria</taxon>
        <taxon>Pseudomonadati</taxon>
        <taxon>Pseudomonadota</taxon>
        <taxon>Gammaproteobacteria</taxon>
        <taxon>Pseudomonadales</taxon>
        <taxon>Pseudomonadaceae</taxon>
        <taxon>Pseudomonas</taxon>
    </lineage>
</organism>
<dbReference type="Proteomes" id="UP000399692">
    <property type="component" value="Unassembled WGS sequence"/>
</dbReference>
<name>A0A5E6SJM0_PSEFL</name>
<accession>A0A5E6SJM0</accession>
<gene>
    <name evidence="1" type="ORF">PS631_00426</name>
</gene>
<reference evidence="1 2" key="1">
    <citation type="submission" date="2019-09" db="EMBL/GenBank/DDBJ databases">
        <authorList>
            <person name="Chandra G."/>
            <person name="Truman W A."/>
        </authorList>
    </citation>
    <scope>NUCLEOTIDE SEQUENCE [LARGE SCALE GENOMIC DNA]</scope>
    <source>
        <strain evidence="1">PS631</strain>
    </source>
</reference>
<protein>
    <submittedName>
        <fullName evidence="1">Uncharacterized protein</fullName>
    </submittedName>
</protein>
<proteinExistence type="predicted"/>
<evidence type="ECO:0000313" key="2">
    <source>
        <dbReference type="Proteomes" id="UP000399692"/>
    </source>
</evidence>
<dbReference type="RefSeq" id="WP_181089283.1">
    <property type="nucleotide sequence ID" value="NZ_CABVHC010000016.1"/>
</dbReference>
<evidence type="ECO:0000313" key="1">
    <source>
        <dbReference type="EMBL" id="VVM43703.1"/>
    </source>
</evidence>